<gene>
    <name evidence="1" type="ORF">PSNMU_V1.4_AUG-EV-PASAV3_0014360</name>
</gene>
<organism evidence="1 2">
    <name type="scientific">Pseudo-nitzschia multistriata</name>
    <dbReference type="NCBI Taxonomy" id="183589"/>
    <lineage>
        <taxon>Eukaryota</taxon>
        <taxon>Sar</taxon>
        <taxon>Stramenopiles</taxon>
        <taxon>Ochrophyta</taxon>
        <taxon>Bacillariophyta</taxon>
        <taxon>Bacillariophyceae</taxon>
        <taxon>Bacillariophycidae</taxon>
        <taxon>Bacillariales</taxon>
        <taxon>Bacillariaceae</taxon>
        <taxon>Pseudo-nitzschia</taxon>
    </lineage>
</organism>
<dbReference type="AlphaFoldDB" id="A0A448YY41"/>
<dbReference type="InterPro" id="IPR007841">
    <property type="entry name" value="UPF0210"/>
</dbReference>
<proteinExistence type="predicted"/>
<dbReference type="PANTHER" id="PTHR37560">
    <property type="entry name" value="UPF0210 PROTEIN SPR0218"/>
    <property type="match status" value="1"/>
</dbReference>
<accession>A0A448YY41</accession>
<dbReference type="OrthoDB" id="10263808at2759"/>
<dbReference type="Gene3D" id="3.20.70.20">
    <property type="match status" value="1"/>
</dbReference>
<sequence>MATSSDNQTDLSRNHLFKIRTITAFVSLKDSDFHHDAVALKSKLETTSRALEMARQQLEGKSSGSGYEIQTLRVATNPFPEYLLGSDSSSKTACDEAVVRERLKVLDDCFEKHGIAFVSLGPACSQETVEVCTRIVDFSGRFSCSVQLASNDVALARVSAETILRNSKLGNPEDGGLANFRFCVANVKPYIPFFPAAKARTEDDETFTIRFAIGLENGALLKDLLEKDAGRTIANILPPKTLSPASGSSFAAGFAESVRPIQSICDNLVREWDGSSAALEYIGLDASFNPSLDEEGSVASAVEALDEVSRGFGGVGTIAATAAMTTAIQTKLPSEEEGFGIKITGYNGLMLPLCEDKRLAQLATEGKLRMTDLLNVSSVCGVGIDTVPIPGDASVEELTSLLLDVAGLAERWNKPLSCRVFPVPNKTVGEMTTFDSPFLVNSKILPVSS</sequence>
<evidence type="ECO:0000313" key="2">
    <source>
        <dbReference type="Proteomes" id="UP000291116"/>
    </source>
</evidence>
<keyword evidence="2" id="KW-1185">Reference proteome</keyword>
<dbReference type="Pfam" id="PF05167">
    <property type="entry name" value="DUF711"/>
    <property type="match status" value="1"/>
</dbReference>
<evidence type="ECO:0008006" key="3">
    <source>
        <dbReference type="Google" id="ProtNLM"/>
    </source>
</evidence>
<dbReference type="SUPFAM" id="SSF51998">
    <property type="entry name" value="PFL-like glycyl radical enzymes"/>
    <property type="match status" value="1"/>
</dbReference>
<reference evidence="1 2" key="1">
    <citation type="submission" date="2019-01" db="EMBL/GenBank/DDBJ databases">
        <authorList>
            <person name="Ferrante I. M."/>
        </authorList>
    </citation>
    <scope>NUCLEOTIDE SEQUENCE [LARGE SCALE GENOMIC DNA]</scope>
    <source>
        <strain evidence="1 2">B856</strain>
    </source>
</reference>
<dbReference type="EMBL" id="CAACVS010000037">
    <property type="protein sequence ID" value="VEU34708.1"/>
    <property type="molecule type" value="Genomic_DNA"/>
</dbReference>
<evidence type="ECO:0000313" key="1">
    <source>
        <dbReference type="EMBL" id="VEU34708.1"/>
    </source>
</evidence>
<name>A0A448YY41_9STRA</name>
<protein>
    <recommendedName>
        <fullName evidence="3">DUF711 domain-containing protein</fullName>
    </recommendedName>
</protein>
<dbReference type="PANTHER" id="PTHR37560:SF2">
    <property type="entry name" value="DUF711 DOMAIN-CONTAINING PROTEIN"/>
    <property type="match status" value="1"/>
</dbReference>
<dbReference type="Proteomes" id="UP000291116">
    <property type="component" value="Unassembled WGS sequence"/>
</dbReference>